<dbReference type="RefSeq" id="WP_173201032.1">
    <property type="nucleotide sequence ID" value="NZ_JABFCX010000003.1"/>
</dbReference>
<gene>
    <name evidence="1" type="ORF">HK107_14440</name>
</gene>
<organism evidence="1 2">
    <name type="scientific">Parvularcula mediterranea</name>
    <dbReference type="NCBI Taxonomy" id="2732508"/>
    <lineage>
        <taxon>Bacteria</taxon>
        <taxon>Pseudomonadati</taxon>
        <taxon>Pseudomonadota</taxon>
        <taxon>Alphaproteobacteria</taxon>
        <taxon>Parvularculales</taxon>
        <taxon>Parvularculaceae</taxon>
        <taxon>Parvularcula</taxon>
    </lineage>
</organism>
<dbReference type="Pfam" id="PF20181">
    <property type="entry name" value="DUF6544"/>
    <property type="match status" value="1"/>
</dbReference>
<reference evidence="1 2" key="1">
    <citation type="submission" date="2020-05" db="EMBL/GenBank/DDBJ databases">
        <title>Parvularcula mediterraneae sp. nov., isolated from polypropylene straw from shallow seawater of the seashore of Laganas in Zakynthos island, Greece.</title>
        <authorList>
            <person name="Szabo I."/>
            <person name="Al-Omari J."/>
            <person name="Rado J."/>
            <person name="Szerdahelyi G.S."/>
        </authorList>
    </citation>
    <scope>NUCLEOTIDE SEQUENCE [LARGE SCALE GENOMIC DNA]</scope>
    <source>
        <strain evidence="1 2">ZS-1/3</strain>
    </source>
</reference>
<keyword evidence="2" id="KW-1185">Reference proteome</keyword>
<dbReference type="Proteomes" id="UP000536835">
    <property type="component" value="Unassembled WGS sequence"/>
</dbReference>
<evidence type="ECO:0000313" key="2">
    <source>
        <dbReference type="Proteomes" id="UP000536835"/>
    </source>
</evidence>
<evidence type="ECO:0000313" key="1">
    <source>
        <dbReference type="EMBL" id="NNU17528.1"/>
    </source>
</evidence>
<dbReference type="EMBL" id="JABFCX010000003">
    <property type="protein sequence ID" value="NNU17528.1"/>
    <property type="molecule type" value="Genomic_DNA"/>
</dbReference>
<protein>
    <submittedName>
        <fullName evidence="1">Uncharacterized protein</fullName>
    </submittedName>
</protein>
<accession>A0A7Y3W6H0</accession>
<dbReference type="AlphaFoldDB" id="A0A7Y3W6H0"/>
<comment type="caution">
    <text evidence="1">The sequence shown here is derived from an EMBL/GenBank/DDBJ whole genome shotgun (WGS) entry which is preliminary data.</text>
</comment>
<dbReference type="InterPro" id="IPR046674">
    <property type="entry name" value="DUF6544"/>
</dbReference>
<sequence>MKMIWLLLLVVAATFSGLRAWRALDHRSDLSAWQSLASREAKELRLFDLAMVEDLPEPARRYFAFTIAPGTPLHTVAEIDMVGTLDNGSREAPNPMPMEAKQILAPPFGLVWRVRFGKLSGSDGATPSTSWTRFWLLNTVPVVRASGPDHHRSSFGRVIAETAFWSPASLLPGPGVRWEAVDRDRARAIVTYGSFQQAVEITVDPEGAPTKVLIKRWSDANTEGEFREQPFGGFLSEYRSFDGYRLPTRVEGGNLIGTPEYFAFFRAEVSDIRLGETSIRGTK</sequence>
<proteinExistence type="predicted"/>
<name>A0A7Y3W6H0_9PROT</name>